<name>A0A938BSL8_UNCW3</name>
<dbReference type="Gene3D" id="3.50.30.30">
    <property type="match status" value="1"/>
</dbReference>
<dbReference type="InterPro" id="IPR007484">
    <property type="entry name" value="Peptidase_M28"/>
</dbReference>
<dbReference type="SUPFAM" id="SSF53187">
    <property type="entry name" value="Zn-dependent exopeptidases"/>
    <property type="match status" value="1"/>
</dbReference>
<dbReference type="GO" id="GO:0006508">
    <property type="term" value="P:proteolysis"/>
    <property type="evidence" value="ECO:0007669"/>
    <property type="project" value="InterPro"/>
</dbReference>
<evidence type="ECO:0000259" key="1">
    <source>
        <dbReference type="Pfam" id="PF04389"/>
    </source>
</evidence>
<proteinExistence type="predicted"/>
<dbReference type="Gene3D" id="3.40.630.10">
    <property type="entry name" value="Zn peptidases"/>
    <property type="match status" value="1"/>
</dbReference>
<dbReference type="PANTHER" id="PTHR12147">
    <property type="entry name" value="METALLOPEPTIDASE M28 FAMILY MEMBER"/>
    <property type="match status" value="1"/>
</dbReference>
<feature type="domain" description="Peptidase M28" evidence="1">
    <location>
        <begin position="209"/>
        <end position="396"/>
    </location>
</feature>
<dbReference type="Pfam" id="PF04389">
    <property type="entry name" value="Peptidase_M28"/>
    <property type="match status" value="1"/>
</dbReference>
<accession>A0A938BSL8</accession>
<dbReference type="PANTHER" id="PTHR12147:SF26">
    <property type="entry name" value="PEPTIDASE M28 DOMAIN-CONTAINING PROTEIN"/>
    <property type="match status" value="1"/>
</dbReference>
<dbReference type="GO" id="GO:0008235">
    <property type="term" value="F:metalloexopeptidase activity"/>
    <property type="evidence" value="ECO:0007669"/>
    <property type="project" value="InterPro"/>
</dbReference>
<dbReference type="EMBL" id="VGIR01000008">
    <property type="protein sequence ID" value="MBM3330702.1"/>
    <property type="molecule type" value="Genomic_DNA"/>
</dbReference>
<dbReference type="AlphaFoldDB" id="A0A938BSL8"/>
<dbReference type="Proteomes" id="UP000779900">
    <property type="component" value="Unassembled WGS sequence"/>
</dbReference>
<evidence type="ECO:0000313" key="2">
    <source>
        <dbReference type="EMBL" id="MBM3330702.1"/>
    </source>
</evidence>
<gene>
    <name evidence="2" type="ORF">FJY68_02480</name>
</gene>
<organism evidence="2 3">
    <name type="scientific">candidate division WOR-3 bacterium</name>
    <dbReference type="NCBI Taxonomy" id="2052148"/>
    <lineage>
        <taxon>Bacteria</taxon>
        <taxon>Bacteria division WOR-3</taxon>
    </lineage>
</organism>
<evidence type="ECO:0000313" key="3">
    <source>
        <dbReference type="Proteomes" id="UP000779900"/>
    </source>
</evidence>
<comment type="caution">
    <text evidence="2">The sequence shown here is derived from an EMBL/GenBank/DDBJ whole genome shotgun (WGS) entry which is preliminary data.</text>
</comment>
<sequence>MSTSDPGSKAAAYLEKLCSVKPNRRTGSAGNRAATAFFARTVRRFGYEVDATPFDCLDHPVARASLGNGRFEVLASPYTLSCDVRTGLVAVSTVSQLERADCRDRILLLRGPICDEQLMPKNFVFYNPEHHRRVVALLEQKHPAAIVAATKRNPDMVGALDPFPLIVDGDFGIPCAHCRDQVGRELARHAGARLRLRIDGGRRRAKGSNVVARLNAGAARKIVLTAHIDAYEDSPGASDNASGTVVLLLLAGMLADYDGELGVEIVALNGEDHYSAAGQMDYLKRYGDAMTGIVLAVNVDDVGYVKGKTEYSLYGCAKQLARRVGNTLAGSAGLVPGEPWQSGDHMVFVQAGVPAVALTSGLVPELMRTVTHTEKDLPEIVECGKLVEVARALAALVRSI</sequence>
<reference evidence="2" key="1">
    <citation type="submission" date="2019-03" db="EMBL/GenBank/DDBJ databases">
        <title>Lake Tanganyika Metagenome-Assembled Genomes (MAGs).</title>
        <authorList>
            <person name="Tran P."/>
        </authorList>
    </citation>
    <scope>NUCLEOTIDE SEQUENCE</scope>
    <source>
        <strain evidence="2">K_DeepCast_150m_m2_040</strain>
    </source>
</reference>
<dbReference type="InterPro" id="IPR045175">
    <property type="entry name" value="M28_fam"/>
</dbReference>
<protein>
    <submittedName>
        <fullName evidence="2">Zn-dependent exopeptidase M28</fullName>
    </submittedName>
</protein>